<keyword evidence="1" id="KW-0560">Oxidoreductase</keyword>
<dbReference type="InterPro" id="IPR007419">
    <property type="entry name" value="BFD-like_2Fe2S-bd_dom"/>
</dbReference>
<sequence>MKRLANVVELAASYDLAIIGAGPAGMSAAVTAAEAGLSVLVLDENGAPGGQIYRGITGTPVKRREILGAEFWRGEEIVAGFERCEASYAPHATAWSLAPDGSKGFEIGVSLGGAVRHIHASEVIAATGAHERPFPIPGWTLPGVMTAGAAQIALKANALVPDGRVVIAGCGPLLFLVTAQLLAAGANIVAVLDTAEPGNWRRALPHLPGFLRSPYLMKGLRLLLKARRANFISRVTALRAEAGDDGCLARVAHTRGSTETTLACDTLLLHQGVVPNINLANAVGCEQDWDDGQLSFVPRIDDWMQTSIPGLSIPGDGGGIRGAEAAALGGTLAALGAAARLGRLSQDERNQRAAPVRAEFERLSAGRAFLDALYRPPKAFRVPAEAETIVCRCEEVTAGEIREVVAGGVTGPNQLKVFLRCGMGPCQGRQCGLTVTELMADARGVSAEAIGSYHLRPPFKPVTLGELASLPSNDAAVKAVVR</sequence>
<dbReference type="Proteomes" id="UP000255207">
    <property type="component" value="Unassembled WGS sequence"/>
</dbReference>
<keyword evidence="5" id="KW-1185">Reference proteome</keyword>
<evidence type="ECO:0000259" key="2">
    <source>
        <dbReference type="Pfam" id="PF04324"/>
    </source>
</evidence>
<feature type="domain" description="BFD-like [2Fe-2S]-binding" evidence="2">
    <location>
        <begin position="389"/>
        <end position="440"/>
    </location>
</feature>
<dbReference type="CDD" id="cd19946">
    <property type="entry name" value="GlpA-like_Fer2_BFD-like"/>
    <property type="match status" value="1"/>
</dbReference>
<dbReference type="PANTHER" id="PTHR42949:SF3">
    <property type="entry name" value="ANAEROBIC GLYCEROL-3-PHOSPHATE DEHYDROGENASE SUBUNIT B"/>
    <property type="match status" value="1"/>
</dbReference>
<proteinExistence type="predicted"/>
<dbReference type="InterPro" id="IPR036188">
    <property type="entry name" value="FAD/NAD-bd_sf"/>
</dbReference>
<reference evidence="5" key="1">
    <citation type="submission" date="2018-07" db="EMBL/GenBank/DDBJ databases">
        <authorList>
            <person name="Safronova V.I."/>
            <person name="Chirak E.R."/>
            <person name="Sazanova A.L."/>
        </authorList>
    </citation>
    <scope>NUCLEOTIDE SEQUENCE [LARGE SCALE GENOMIC DNA]</scope>
    <source>
        <strain evidence="5">RCAM04685</strain>
    </source>
</reference>
<evidence type="ECO:0000256" key="1">
    <source>
        <dbReference type="ARBA" id="ARBA00023002"/>
    </source>
</evidence>
<dbReference type="PRINTS" id="PR00469">
    <property type="entry name" value="PNDRDTASEII"/>
</dbReference>
<dbReference type="SUPFAM" id="SSF51905">
    <property type="entry name" value="FAD/NAD(P)-binding domain"/>
    <property type="match status" value="1"/>
</dbReference>
<comment type="caution">
    <text evidence="4">The sequence shown here is derived from an EMBL/GenBank/DDBJ whole genome shotgun (WGS) entry which is preliminary data.</text>
</comment>
<evidence type="ECO:0000313" key="4">
    <source>
        <dbReference type="EMBL" id="RDJ29764.1"/>
    </source>
</evidence>
<dbReference type="InterPro" id="IPR041854">
    <property type="entry name" value="BFD-like_2Fe2S-bd_dom_sf"/>
</dbReference>
<dbReference type="Gene3D" id="3.50.50.60">
    <property type="entry name" value="FAD/NAD(P)-binding domain"/>
    <property type="match status" value="2"/>
</dbReference>
<name>A0A370LCS0_9HYPH</name>
<accession>A0A370LCS0</accession>
<dbReference type="InterPro" id="IPR051691">
    <property type="entry name" value="Metab_Enz_Cyan_OpOx_G3PDH"/>
</dbReference>
<dbReference type="Pfam" id="PF07992">
    <property type="entry name" value="Pyr_redox_2"/>
    <property type="match status" value="1"/>
</dbReference>
<dbReference type="PANTHER" id="PTHR42949">
    <property type="entry name" value="ANAEROBIC GLYCEROL-3-PHOSPHATE DEHYDROGENASE SUBUNIT B"/>
    <property type="match status" value="1"/>
</dbReference>
<gene>
    <name evidence="4" type="ORF">DWE98_04340</name>
</gene>
<dbReference type="PRINTS" id="PR00368">
    <property type="entry name" value="FADPNR"/>
</dbReference>
<dbReference type="GO" id="GO:0016491">
    <property type="term" value="F:oxidoreductase activity"/>
    <property type="evidence" value="ECO:0007669"/>
    <property type="project" value="UniProtKB-KW"/>
</dbReference>
<organism evidence="4 5">
    <name type="scientific">Bosea caraganae</name>
    <dbReference type="NCBI Taxonomy" id="2763117"/>
    <lineage>
        <taxon>Bacteria</taxon>
        <taxon>Pseudomonadati</taxon>
        <taxon>Pseudomonadota</taxon>
        <taxon>Alphaproteobacteria</taxon>
        <taxon>Hyphomicrobiales</taxon>
        <taxon>Boseaceae</taxon>
        <taxon>Bosea</taxon>
    </lineage>
</organism>
<evidence type="ECO:0000259" key="3">
    <source>
        <dbReference type="Pfam" id="PF07992"/>
    </source>
</evidence>
<feature type="domain" description="FAD/NAD(P)-binding" evidence="3">
    <location>
        <begin position="14"/>
        <end position="326"/>
    </location>
</feature>
<dbReference type="Pfam" id="PF04324">
    <property type="entry name" value="Fer2_BFD"/>
    <property type="match status" value="1"/>
</dbReference>
<dbReference type="Gene3D" id="1.10.10.1100">
    <property type="entry name" value="BFD-like [2Fe-2S]-binding domain"/>
    <property type="match status" value="1"/>
</dbReference>
<dbReference type="OrthoDB" id="9801699at2"/>
<dbReference type="InterPro" id="IPR017224">
    <property type="entry name" value="Opine_Oxase_asu/HCN_bsu"/>
</dbReference>
<dbReference type="PIRSF" id="PIRSF037495">
    <property type="entry name" value="Opine_OX_OoxA/HcnB"/>
    <property type="match status" value="1"/>
</dbReference>
<dbReference type="AlphaFoldDB" id="A0A370LCS0"/>
<evidence type="ECO:0000313" key="5">
    <source>
        <dbReference type="Proteomes" id="UP000255207"/>
    </source>
</evidence>
<dbReference type="InterPro" id="IPR023753">
    <property type="entry name" value="FAD/NAD-binding_dom"/>
</dbReference>
<dbReference type="EMBL" id="QQTP01000001">
    <property type="protein sequence ID" value="RDJ29764.1"/>
    <property type="molecule type" value="Genomic_DNA"/>
</dbReference>
<protein>
    <submittedName>
        <fullName evidence="4">FAD-dependent oxidoreductase</fullName>
    </submittedName>
</protein>
<dbReference type="RefSeq" id="WP_114827877.1">
    <property type="nucleotide sequence ID" value="NZ_QQTO01000019.1"/>
</dbReference>